<keyword evidence="1" id="KW-0175">Coiled coil</keyword>
<comment type="caution">
    <text evidence="5">The sequence shown here is derived from an EMBL/GenBank/DDBJ whole genome shotgun (WGS) entry which is preliminary data.</text>
</comment>
<name>A0A2V4A549_9BACT</name>
<feature type="coiled-coil region" evidence="1">
    <location>
        <begin position="809"/>
        <end position="836"/>
    </location>
</feature>
<evidence type="ECO:0000259" key="4">
    <source>
        <dbReference type="Pfam" id="PF02514"/>
    </source>
</evidence>
<gene>
    <name evidence="5" type="ORF">DF185_05475</name>
</gene>
<feature type="compositionally biased region" description="Basic residues" evidence="2">
    <location>
        <begin position="701"/>
        <end position="716"/>
    </location>
</feature>
<evidence type="ECO:0000313" key="6">
    <source>
        <dbReference type="Proteomes" id="UP000248079"/>
    </source>
</evidence>
<keyword evidence="3" id="KW-0472">Membrane</keyword>
<evidence type="ECO:0000256" key="1">
    <source>
        <dbReference type="SAM" id="Coils"/>
    </source>
</evidence>
<feature type="domain" description="CobN/magnesium chelatase" evidence="4">
    <location>
        <begin position="48"/>
        <end position="720"/>
    </location>
</feature>
<accession>A0A2V4A549</accession>
<keyword evidence="3" id="KW-1133">Transmembrane helix</keyword>
<proteinExistence type="predicted"/>
<organism evidence="5 6">
    <name type="scientific">Marinifilum breve</name>
    <dbReference type="NCBI Taxonomy" id="2184082"/>
    <lineage>
        <taxon>Bacteria</taxon>
        <taxon>Pseudomonadati</taxon>
        <taxon>Bacteroidota</taxon>
        <taxon>Bacteroidia</taxon>
        <taxon>Marinilabiliales</taxon>
        <taxon>Marinifilaceae</taxon>
    </lineage>
</organism>
<dbReference type="PANTHER" id="PTHR44119">
    <property type="entry name" value="MAGNESIUM-CHELATASE SUBUNIT CHLH, CHLOROPLASTIC"/>
    <property type="match status" value="1"/>
</dbReference>
<dbReference type="Proteomes" id="UP000248079">
    <property type="component" value="Unassembled WGS sequence"/>
</dbReference>
<keyword evidence="3" id="KW-0812">Transmembrane</keyword>
<dbReference type="InterPro" id="IPR003672">
    <property type="entry name" value="CobN/Mg_chltase"/>
</dbReference>
<reference evidence="5 6" key="1">
    <citation type="submission" date="2018-05" db="EMBL/GenBank/DDBJ databases">
        <title>Marinifilum breve JC075T sp. nov., a marine bacterium isolated from Yongle Blue Hole in the South China Sea.</title>
        <authorList>
            <person name="Fu T."/>
        </authorList>
    </citation>
    <scope>NUCLEOTIDE SEQUENCE [LARGE SCALE GENOMIC DNA]</scope>
    <source>
        <strain evidence="5 6">JC075</strain>
    </source>
</reference>
<evidence type="ECO:0000256" key="2">
    <source>
        <dbReference type="SAM" id="MobiDB-lite"/>
    </source>
</evidence>
<keyword evidence="6" id="KW-1185">Reference proteome</keyword>
<evidence type="ECO:0000313" key="5">
    <source>
        <dbReference type="EMBL" id="PXY02500.1"/>
    </source>
</evidence>
<evidence type="ECO:0000256" key="3">
    <source>
        <dbReference type="SAM" id="Phobius"/>
    </source>
</evidence>
<feature type="domain" description="CobN/magnesium chelatase" evidence="4">
    <location>
        <begin position="729"/>
        <end position="1372"/>
    </location>
</feature>
<dbReference type="Pfam" id="PF02514">
    <property type="entry name" value="CobN-Mg_chel"/>
    <property type="match status" value="2"/>
</dbReference>
<feature type="region of interest" description="Disordered" evidence="2">
    <location>
        <begin position="701"/>
        <end position="727"/>
    </location>
</feature>
<feature type="transmembrane region" description="Helical" evidence="3">
    <location>
        <begin position="1458"/>
        <end position="1476"/>
    </location>
</feature>
<dbReference type="PANTHER" id="PTHR44119:SF1">
    <property type="entry name" value="MAGNESIUM-CHELATASE SUBUNIT CHLH, CHLOROPLASTIC"/>
    <property type="match status" value="1"/>
</dbReference>
<sequence>MGIRLSEEGEQEIIRAGEEGTKIYLQASTNPRLNLTNIEGENLDKVTDYLNNAGSKNYRNLLSYIRMEIDGKSFMTDDVEDPQEIASDVLFHIDEEVAYEKVADFEKYCLEKGFHKEGAKKVALFTSIPGPFNTNRDHMNSMIEELEGRGFNVYPIAAFRGRLPYMQEIKPDLVVYMPHGRISMGGSPKRMESWLKELNVPVLCPVSVFKRHDEWVKDKQGMFGGLLSQSVTMPEFDGGVVPYAVFAQFEDENGYLLFKPIPGRLKKFGDIAENYIKLAEKKNKDKKLAIVYFKGPGKNALVAANLEVLPSLHNMLLRLKKEGYDLGDLPAKYNDFKKLVMKKGPVLGPYAEGAFDQYLKNGDPELIPAEEYESWCHEILPSELYDEVEKRYGKAPGSYMSVYKNEKDYLAVSRVKFGNVVLLPQPLPGLGKNEFQLIHGAKVAPPHAYIAPYFWIQRSFKADAIFHFGTHGSLEFTPGKQIALSDYDWTDPLIGTAPHFYVYTISNVGEGMIAKRRSYGVLQTYLTPPFIEAKANKEKDDIRKKMLNYEQAEGSLKKEYAVAIKKLLIQTGLHKDLDLDSTLTTVYTPEQMMDIANYLEEIEHEKITGGLYTMNVPYTEAKLDETIRLMYEDVLAYNMAEIDIVNGKILRSEIDNKAFFNNKYLLPAKKHLQTILKLKNADQYLSKIISKADIDRASAWKKRNGNSHGKKRRHPHAVMQQDNEDVSEEEKKQVRELIIKILPNAEKTAFLNKQKSEKEYEKTMGMFDPSKAARIKKMAKMIPAMEKALKMANDSAVKPVLHLMQKEELRKLAIQYLDDKNLLKEVEEERKKQNAQLLARALSVQMMSVCDLNEETIKKSSLGRLEGNKHILNFYHEKSKVLSELLKNNSDPSAVKLKSFINEKLNGLITLNADRWATLTTREKNFTNAVGELENSVKSVLAKRESLEMSPEYELRAIVNSLKGGYTPPSPGGDPVTNSATVATGRNLYAVSAEHTPSKEAWEVGKKLANSLIENYREKNDGAYPKKISFTLWSASYIETEGTTIAQILYFLGAEPVWDPFGRVKNVRLIPAKELGRPRIDAVVQTSGQLRDLAASRLFLINKAIAMVAEANEEDNNFVSEGILAAEKLLVEKGFSPKEARELSKQRIFGGVNGNYGTGIMGMVESSDRWDSTKVVAQTYINNMGATYGSEESWGDFGKGVFEAALLNTDAVVQPRQSNTWGALSLDHVYEFMGGLNLAVKEVTGKDPESYFNDFRNSSNPRVQGLKEAIWVESRTTLLNPRYIKEYMKGGASSAESFAETFRNTFGWNVMKPTAIENRLWDELYETYVQDKQNLNVHEFFKRENPYALQEMTAIMLETVRKGMWKASQEQIDAIAKLHTELVKEHEAGCSGFVCDNQKLRNFISQQVDSDLSESYNKEINNVREVAKSESKDNVVLKKEEKINPLSDKQDSFKINKLVVYGAIGFILAMIAVFIVRRRKLD</sequence>
<protein>
    <submittedName>
        <fullName evidence="5">Protoporphyrin IX magnesium chelatase</fullName>
    </submittedName>
</protein>
<dbReference type="EMBL" id="QFLI01000002">
    <property type="protein sequence ID" value="PXY02500.1"/>
    <property type="molecule type" value="Genomic_DNA"/>
</dbReference>